<dbReference type="InterPro" id="IPR023296">
    <property type="entry name" value="Glyco_hydro_beta-prop_sf"/>
</dbReference>
<proteinExistence type="predicted"/>
<comment type="caution">
    <text evidence="1">The sequence shown here is derived from an EMBL/GenBank/DDBJ whole genome shotgun (WGS) entry which is preliminary data.</text>
</comment>
<dbReference type="PANTHER" id="PTHR35279">
    <property type="match status" value="1"/>
</dbReference>
<evidence type="ECO:0000313" key="1">
    <source>
        <dbReference type="EMBL" id="KAA6318658.1"/>
    </source>
</evidence>
<gene>
    <name evidence="1" type="ORF">EZS27_031360</name>
</gene>
<evidence type="ECO:0008006" key="2">
    <source>
        <dbReference type="Google" id="ProtNLM"/>
    </source>
</evidence>
<dbReference type="EMBL" id="SNRY01004122">
    <property type="protein sequence ID" value="KAA6318658.1"/>
    <property type="molecule type" value="Genomic_DNA"/>
</dbReference>
<reference evidence="1" key="1">
    <citation type="submission" date="2019-03" db="EMBL/GenBank/DDBJ databases">
        <title>Single cell metagenomics reveals metabolic interactions within the superorganism composed of flagellate Streblomastix strix and complex community of Bacteroidetes bacteria on its surface.</title>
        <authorList>
            <person name="Treitli S.C."/>
            <person name="Kolisko M."/>
            <person name="Husnik F."/>
            <person name="Keeling P."/>
            <person name="Hampl V."/>
        </authorList>
    </citation>
    <scope>NUCLEOTIDE SEQUENCE</scope>
    <source>
        <strain evidence="1">STM</strain>
    </source>
</reference>
<accession>A0A5J4QCA6</accession>
<sequence>MKNVKMKSRIFGLFFFVSISYGACPIVVHGQTSVPQPVMQQVYEEIKTPYKYGLVLIPEEGKMMDSPSVFRYKNLWYMTYIVFDGQGYETWMAQSVNLLEWQTLGKIMSFTANTWDANQKAGYIALQDPVWGGSYVVEKYKGRYWMSYLGGATQGYEAGTLGIGVANTSRLTEIKEWKRLEHPVMMPGDADARWYDNLTIYKSTVIHDGKKTLGYPFVMYYNAKSKKTVEHQSAERIAVAVSDDMTHWQRYGDQPVIDHHSGITGDAFITKMNDLWVMFYFGAFWKPAAFNRFACSYDLINWTDWDGEDLVAPSEPYDAKFAHKSYVVKHNGVVYHFYCAVDNADRRCIAVATSKDMGN</sequence>
<dbReference type="AlphaFoldDB" id="A0A5J4QCA6"/>
<protein>
    <recommendedName>
        <fullName evidence="2">Glycosylase</fullName>
    </recommendedName>
</protein>
<name>A0A5J4QCA6_9ZZZZ</name>
<dbReference type="Gene3D" id="2.115.10.20">
    <property type="entry name" value="Glycosyl hydrolase domain, family 43"/>
    <property type="match status" value="2"/>
</dbReference>
<dbReference type="SUPFAM" id="SSF75005">
    <property type="entry name" value="Arabinanase/levansucrase/invertase"/>
    <property type="match status" value="2"/>
</dbReference>
<organism evidence="1">
    <name type="scientific">termite gut metagenome</name>
    <dbReference type="NCBI Taxonomy" id="433724"/>
    <lineage>
        <taxon>unclassified sequences</taxon>
        <taxon>metagenomes</taxon>
        <taxon>organismal metagenomes</taxon>
    </lineage>
</organism>
<dbReference type="PANTHER" id="PTHR35279:SF1">
    <property type="entry name" value="ARABINANASE_LEVANSUCRASE_INVERTASE"/>
    <property type="match status" value="1"/>
</dbReference>